<dbReference type="AlphaFoldDB" id="A0A0L0FP29"/>
<organism evidence="1 2">
    <name type="scientific">Sphaeroforma arctica JP610</name>
    <dbReference type="NCBI Taxonomy" id="667725"/>
    <lineage>
        <taxon>Eukaryota</taxon>
        <taxon>Ichthyosporea</taxon>
        <taxon>Ichthyophonida</taxon>
        <taxon>Sphaeroforma</taxon>
    </lineage>
</organism>
<sequence>MITRKRKSVAQKKDTTIDKAPRIEDVYENVGDVDQRADIQYPETNENQSTMKNNEMFKD</sequence>
<dbReference type="Proteomes" id="UP000054560">
    <property type="component" value="Unassembled WGS sequence"/>
</dbReference>
<dbReference type="RefSeq" id="XP_014152459.1">
    <property type="nucleotide sequence ID" value="XM_014296984.1"/>
</dbReference>
<evidence type="ECO:0000313" key="1">
    <source>
        <dbReference type="EMBL" id="KNC78557.1"/>
    </source>
</evidence>
<reference evidence="1 2" key="1">
    <citation type="submission" date="2011-02" db="EMBL/GenBank/DDBJ databases">
        <title>The Genome Sequence of Sphaeroforma arctica JP610.</title>
        <authorList>
            <consortium name="The Broad Institute Genome Sequencing Platform"/>
            <person name="Russ C."/>
            <person name="Cuomo C."/>
            <person name="Young S.K."/>
            <person name="Zeng Q."/>
            <person name="Gargeya S."/>
            <person name="Alvarado L."/>
            <person name="Berlin A."/>
            <person name="Chapman S.B."/>
            <person name="Chen Z."/>
            <person name="Freedman E."/>
            <person name="Gellesch M."/>
            <person name="Goldberg J."/>
            <person name="Griggs A."/>
            <person name="Gujja S."/>
            <person name="Heilman E."/>
            <person name="Heiman D."/>
            <person name="Howarth C."/>
            <person name="Mehta T."/>
            <person name="Neiman D."/>
            <person name="Pearson M."/>
            <person name="Roberts A."/>
            <person name="Saif S."/>
            <person name="Shea T."/>
            <person name="Shenoy N."/>
            <person name="Sisk P."/>
            <person name="Stolte C."/>
            <person name="Sykes S."/>
            <person name="White J."/>
            <person name="Yandava C."/>
            <person name="Burger G."/>
            <person name="Gray M.W."/>
            <person name="Holland P.W.H."/>
            <person name="King N."/>
            <person name="Lang F.B.F."/>
            <person name="Roger A.J."/>
            <person name="Ruiz-Trillo I."/>
            <person name="Haas B."/>
            <person name="Nusbaum C."/>
            <person name="Birren B."/>
        </authorList>
    </citation>
    <scope>NUCLEOTIDE SEQUENCE [LARGE SCALE GENOMIC DNA]</scope>
    <source>
        <strain evidence="1 2">JP610</strain>
    </source>
</reference>
<protein>
    <submittedName>
        <fullName evidence="1">Uncharacterized protein</fullName>
    </submittedName>
</protein>
<name>A0A0L0FP29_9EUKA</name>
<dbReference type="EMBL" id="KQ242468">
    <property type="protein sequence ID" value="KNC78557.1"/>
    <property type="molecule type" value="Genomic_DNA"/>
</dbReference>
<dbReference type="GeneID" id="25909522"/>
<keyword evidence="2" id="KW-1185">Reference proteome</keyword>
<gene>
    <name evidence="1" type="ORF">SARC_09018</name>
</gene>
<evidence type="ECO:0000313" key="2">
    <source>
        <dbReference type="Proteomes" id="UP000054560"/>
    </source>
</evidence>
<accession>A0A0L0FP29</accession>
<proteinExistence type="predicted"/>